<evidence type="ECO:0000256" key="3">
    <source>
        <dbReference type="ARBA" id="ARBA00012438"/>
    </source>
</evidence>
<evidence type="ECO:0000256" key="2">
    <source>
        <dbReference type="ARBA" id="ARBA00004651"/>
    </source>
</evidence>
<keyword evidence="9" id="KW-0067">ATP-binding</keyword>
<proteinExistence type="predicted"/>
<keyword evidence="16" id="KW-1185">Reference proteome</keyword>
<name>A0A0M0G4P2_9BACI</name>
<evidence type="ECO:0000256" key="1">
    <source>
        <dbReference type="ARBA" id="ARBA00000085"/>
    </source>
</evidence>
<keyword evidence="10" id="KW-0902">Two-component regulatory system</keyword>
<keyword evidence="11 12" id="KW-0472">Membrane</keyword>
<comment type="subcellular location">
    <subcellularLocation>
        <location evidence="2">Cell membrane</location>
        <topology evidence="2">Multi-pass membrane protein</topology>
    </subcellularLocation>
</comment>
<evidence type="ECO:0000256" key="6">
    <source>
        <dbReference type="ARBA" id="ARBA00022679"/>
    </source>
</evidence>
<dbReference type="SUPFAM" id="SSF55874">
    <property type="entry name" value="ATPase domain of HSP90 chaperone/DNA topoisomerase II/histidine kinase"/>
    <property type="match status" value="1"/>
</dbReference>
<dbReference type="STRING" id="189381.GCA_900166615_01493"/>
<feature type="transmembrane region" description="Helical" evidence="12">
    <location>
        <begin position="174"/>
        <end position="196"/>
    </location>
</feature>
<dbReference type="SMART" id="SM00387">
    <property type="entry name" value="HATPase_c"/>
    <property type="match status" value="1"/>
</dbReference>
<protein>
    <recommendedName>
        <fullName evidence="3">histidine kinase</fullName>
        <ecNumber evidence="3">2.7.13.3</ecNumber>
    </recommendedName>
</protein>
<dbReference type="Pfam" id="PF02518">
    <property type="entry name" value="HATPase_c"/>
    <property type="match status" value="1"/>
</dbReference>
<reference evidence="16" key="1">
    <citation type="submission" date="2015-07" db="EMBL/GenBank/DDBJ databases">
        <title>Fjat-14235 jcm11544.</title>
        <authorList>
            <person name="Liu B."/>
            <person name="Wang J."/>
            <person name="Zhu Y."/>
            <person name="Liu G."/>
            <person name="Chen Q."/>
            <person name="Chen Z."/>
            <person name="Lan J."/>
            <person name="Che J."/>
            <person name="Ge C."/>
            <person name="Shi H."/>
            <person name="Pan Z."/>
            <person name="Liu X."/>
        </authorList>
    </citation>
    <scope>NUCLEOTIDE SEQUENCE [LARGE SCALE GENOMIC DNA]</scope>
    <source>
        <strain evidence="16">JCM 11544</strain>
    </source>
</reference>
<evidence type="ECO:0000259" key="13">
    <source>
        <dbReference type="PROSITE" id="PS50109"/>
    </source>
</evidence>
<accession>A0A0M0G4P2</accession>
<dbReference type="OrthoDB" id="9776552at2"/>
<dbReference type="InterPro" id="IPR050640">
    <property type="entry name" value="Bact_2-comp_sensor_kinase"/>
</dbReference>
<dbReference type="RefSeq" id="WP_053428342.1">
    <property type="nucleotide sequence ID" value="NZ_LGUE01000004.1"/>
</dbReference>
<dbReference type="AlphaFoldDB" id="A0A0M0G4P2"/>
<dbReference type="InterPro" id="IPR036890">
    <property type="entry name" value="HATPase_C_sf"/>
</dbReference>
<feature type="domain" description="Histidine kinase" evidence="13">
    <location>
        <begin position="371"/>
        <end position="475"/>
    </location>
</feature>
<dbReference type="GO" id="GO:0000155">
    <property type="term" value="F:phosphorelay sensor kinase activity"/>
    <property type="evidence" value="ECO:0007669"/>
    <property type="project" value="InterPro"/>
</dbReference>
<keyword evidence="6" id="KW-0808">Transferase</keyword>
<dbReference type="InterPro" id="IPR004358">
    <property type="entry name" value="Sig_transdc_His_kin-like_C"/>
</dbReference>
<sequence length="486" mass="55270">MTYIQKKILTLITVVMIIMSAIWLALTYYNYRTHEQYNDILQRYLGMNEVSRNSQQVVTDLNNYMVESTDGNLAKLQESKEKMKDGKTVVDGLRNRDNDFTLSNYLNLIDSLVETTDRFLLFQEENDAEASAREFAEANRISGYISETTLTLIDKELTTYNVRYRGIMEQSAEVIKLGIWVLLLITCLLLIASYWFSLGITRPVFKLTKAANELSRGNFSQEVKVEGNDEIAFLAKTFDRMRININNLISEMKQKAALERELQESKLLLQESQFRSLQSQINPHFLFNTLNTLSKKAYMEGSEETSDLLVSVAGILRYNLKRQNRSVTLGDEIAVLLQYMDIQKARFADRLQFTTDIDPSCLDAKIPALTLQPIVENAVIHAVEPQEDGGSIRFRVYEEGDGIAVEISDDGAGMPREKIRQIVEEEALPEGHSTGIGFSNVVKRLRLFYGVEDVIAIESEEGKGTTITLRIKREGAENHDQIAHRG</sequence>
<dbReference type="PROSITE" id="PS50109">
    <property type="entry name" value="HIS_KIN"/>
    <property type="match status" value="1"/>
</dbReference>
<evidence type="ECO:0000256" key="8">
    <source>
        <dbReference type="ARBA" id="ARBA00022777"/>
    </source>
</evidence>
<dbReference type="PATRIC" id="fig|189381.12.peg.2429"/>
<dbReference type="InterPro" id="IPR003594">
    <property type="entry name" value="HATPase_dom"/>
</dbReference>
<dbReference type="EC" id="2.7.13.3" evidence="3"/>
<evidence type="ECO:0000256" key="9">
    <source>
        <dbReference type="ARBA" id="ARBA00022840"/>
    </source>
</evidence>
<evidence type="ECO:0000256" key="5">
    <source>
        <dbReference type="ARBA" id="ARBA00022553"/>
    </source>
</evidence>
<evidence type="ECO:0000256" key="11">
    <source>
        <dbReference type="ARBA" id="ARBA00023136"/>
    </source>
</evidence>
<keyword evidence="8 15" id="KW-0418">Kinase</keyword>
<evidence type="ECO:0000313" key="15">
    <source>
        <dbReference type="EMBL" id="KON84743.1"/>
    </source>
</evidence>
<comment type="catalytic activity">
    <reaction evidence="1">
        <text>ATP + protein L-histidine = ADP + protein N-phospho-L-histidine.</text>
        <dbReference type="EC" id="2.7.13.3"/>
    </reaction>
</comment>
<dbReference type="InterPro" id="IPR003660">
    <property type="entry name" value="HAMP_dom"/>
</dbReference>
<keyword evidence="4" id="KW-1003">Cell membrane</keyword>
<dbReference type="GO" id="GO:0005524">
    <property type="term" value="F:ATP binding"/>
    <property type="evidence" value="ECO:0007669"/>
    <property type="project" value="UniProtKB-KW"/>
</dbReference>
<dbReference type="Pfam" id="PF06580">
    <property type="entry name" value="His_kinase"/>
    <property type="match status" value="1"/>
</dbReference>
<feature type="transmembrane region" description="Helical" evidence="12">
    <location>
        <begin position="12"/>
        <end position="31"/>
    </location>
</feature>
<keyword evidence="12" id="KW-0812">Transmembrane</keyword>
<comment type="caution">
    <text evidence="15">The sequence shown here is derived from an EMBL/GenBank/DDBJ whole genome shotgun (WGS) entry which is preliminary data.</text>
</comment>
<dbReference type="Gene3D" id="6.10.340.10">
    <property type="match status" value="1"/>
</dbReference>
<dbReference type="Pfam" id="PF00672">
    <property type="entry name" value="HAMP"/>
    <property type="match status" value="1"/>
</dbReference>
<dbReference type="CDD" id="cd06225">
    <property type="entry name" value="HAMP"/>
    <property type="match status" value="1"/>
</dbReference>
<evidence type="ECO:0000256" key="12">
    <source>
        <dbReference type="SAM" id="Phobius"/>
    </source>
</evidence>
<keyword evidence="5" id="KW-0597">Phosphoprotein</keyword>
<organism evidence="15 16">
    <name type="scientific">Rossellomorea marisflavi</name>
    <dbReference type="NCBI Taxonomy" id="189381"/>
    <lineage>
        <taxon>Bacteria</taxon>
        <taxon>Bacillati</taxon>
        <taxon>Bacillota</taxon>
        <taxon>Bacilli</taxon>
        <taxon>Bacillales</taxon>
        <taxon>Bacillaceae</taxon>
        <taxon>Rossellomorea</taxon>
    </lineage>
</organism>
<dbReference type="Proteomes" id="UP000037405">
    <property type="component" value="Unassembled WGS sequence"/>
</dbReference>
<dbReference type="GO" id="GO:0005886">
    <property type="term" value="C:plasma membrane"/>
    <property type="evidence" value="ECO:0007669"/>
    <property type="project" value="UniProtKB-SubCell"/>
</dbReference>
<feature type="domain" description="HAMP" evidence="14">
    <location>
        <begin position="198"/>
        <end position="250"/>
    </location>
</feature>
<dbReference type="Gene3D" id="3.30.565.10">
    <property type="entry name" value="Histidine kinase-like ATPase, C-terminal domain"/>
    <property type="match status" value="1"/>
</dbReference>
<evidence type="ECO:0000259" key="14">
    <source>
        <dbReference type="PROSITE" id="PS50885"/>
    </source>
</evidence>
<dbReference type="InterPro" id="IPR010559">
    <property type="entry name" value="Sig_transdc_His_kin_internal"/>
</dbReference>
<evidence type="ECO:0000256" key="4">
    <source>
        <dbReference type="ARBA" id="ARBA00022475"/>
    </source>
</evidence>
<keyword evidence="12" id="KW-1133">Transmembrane helix</keyword>
<keyword evidence="7" id="KW-0547">Nucleotide-binding</keyword>
<evidence type="ECO:0000256" key="10">
    <source>
        <dbReference type="ARBA" id="ARBA00023012"/>
    </source>
</evidence>
<dbReference type="PROSITE" id="PS50885">
    <property type="entry name" value="HAMP"/>
    <property type="match status" value="1"/>
</dbReference>
<dbReference type="PANTHER" id="PTHR34220:SF7">
    <property type="entry name" value="SENSOR HISTIDINE KINASE YPDA"/>
    <property type="match status" value="1"/>
</dbReference>
<evidence type="ECO:0000313" key="16">
    <source>
        <dbReference type="Proteomes" id="UP000037405"/>
    </source>
</evidence>
<dbReference type="SUPFAM" id="SSF158472">
    <property type="entry name" value="HAMP domain-like"/>
    <property type="match status" value="1"/>
</dbReference>
<gene>
    <name evidence="15" type="ORF">AF331_12005</name>
</gene>
<evidence type="ECO:0000256" key="7">
    <source>
        <dbReference type="ARBA" id="ARBA00022741"/>
    </source>
</evidence>
<dbReference type="PRINTS" id="PR00344">
    <property type="entry name" value="BCTRLSENSOR"/>
</dbReference>
<dbReference type="PANTHER" id="PTHR34220">
    <property type="entry name" value="SENSOR HISTIDINE KINASE YPDA"/>
    <property type="match status" value="1"/>
</dbReference>
<dbReference type="EMBL" id="LGUE01000004">
    <property type="protein sequence ID" value="KON84743.1"/>
    <property type="molecule type" value="Genomic_DNA"/>
</dbReference>
<dbReference type="SMART" id="SM00304">
    <property type="entry name" value="HAMP"/>
    <property type="match status" value="1"/>
</dbReference>
<dbReference type="InterPro" id="IPR005467">
    <property type="entry name" value="His_kinase_dom"/>
</dbReference>